<evidence type="ECO:0000256" key="3">
    <source>
        <dbReference type="ARBA" id="ARBA00023163"/>
    </source>
</evidence>
<dbReference type="SMART" id="SM00353">
    <property type="entry name" value="HLH"/>
    <property type="match status" value="1"/>
</dbReference>
<dbReference type="PANTHER" id="PTHR10985">
    <property type="entry name" value="BASIC HELIX-LOOP-HELIX TRANSCRIPTION FACTOR, HES-RELATED"/>
    <property type="match status" value="1"/>
</dbReference>
<name>A0ABM0K6E2_APLCA</name>
<dbReference type="Pfam" id="PF00010">
    <property type="entry name" value="HLH"/>
    <property type="match status" value="1"/>
</dbReference>
<keyword evidence="7" id="KW-1185">Reference proteome</keyword>
<comment type="subcellular location">
    <subcellularLocation>
        <location evidence="1">Nucleus</location>
    </subcellularLocation>
</comment>
<dbReference type="RefSeq" id="XP_005109821.1">
    <property type="nucleotide sequence ID" value="XM_005109764.3"/>
</dbReference>
<organism evidence="7 8">
    <name type="scientific">Aplysia californica</name>
    <name type="common">California sea hare</name>
    <dbReference type="NCBI Taxonomy" id="6500"/>
    <lineage>
        <taxon>Eukaryota</taxon>
        <taxon>Metazoa</taxon>
        <taxon>Spiralia</taxon>
        <taxon>Lophotrochozoa</taxon>
        <taxon>Mollusca</taxon>
        <taxon>Gastropoda</taxon>
        <taxon>Heterobranchia</taxon>
        <taxon>Euthyneura</taxon>
        <taxon>Tectipleura</taxon>
        <taxon>Aplysiida</taxon>
        <taxon>Aplysioidea</taxon>
        <taxon>Aplysiidae</taxon>
        <taxon>Aplysia</taxon>
    </lineage>
</organism>
<evidence type="ECO:0000313" key="8">
    <source>
        <dbReference type="RefSeq" id="XP_005109821.1"/>
    </source>
</evidence>
<dbReference type="InterPro" id="IPR036638">
    <property type="entry name" value="HLH_DNA-bd_sf"/>
</dbReference>
<dbReference type="Proteomes" id="UP000694888">
    <property type="component" value="Unplaced"/>
</dbReference>
<dbReference type="SUPFAM" id="SSF158457">
    <property type="entry name" value="Orange domain-like"/>
    <property type="match status" value="1"/>
</dbReference>
<reference evidence="8" key="1">
    <citation type="submission" date="2025-08" db="UniProtKB">
        <authorList>
            <consortium name="RefSeq"/>
        </authorList>
    </citation>
    <scope>IDENTIFICATION</scope>
</reference>
<evidence type="ECO:0000259" key="6">
    <source>
        <dbReference type="PROSITE" id="PS51054"/>
    </source>
</evidence>
<feature type="domain" description="Orange" evidence="6">
    <location>
        <begin position="148"/>
        <end position="181"/>
    </location>
</feature>
<dbReference type="InterPro" id="IPR050370">
    <property type="entry name" value="HES_HEY"/>
</dbReference>
<sequence length="450" mass="50751">MIYPVHNAFTSAFKITYERLPTTIRESSVWPVISTFGFTTVEEARMERLTNICEATSQSLDLDTFRPTHRKGKKLLAEKKRRARINNCLMQIRDIVCEGDEDKETDLDKMEKAEILEKTLEVLTRLRTETGSSRDSSFSARKAMAVRYASGFSSCAEESIRYIQNSRLVPSEVKVQLQNHLRTIARQMETVVQVEEHPVSSYAIQMTPPSASQDHVSFQRPPVSSFDSRRCYIPSPIQSSTPISQKLSNQPQQEQPLVQCDGNVVVESKPSEDISDQSFIENKDPTFSEQEATSTIDRPSPTSQQIFRPCPEHNILPVHENSAFVKMSGSLASLRRDNLPLSRSVSPPTPRHASINITTHSLPATPVSPASESGLPHKEQPLYQYYGYEPLPVIPRTPVHPYMSHTAVYDNAVQIAGDLSLKPQTPNNALNLCTKRQSQQISPETMWRPW</sequence>
<keyword evidence="3" id="KW-0804">Transcription</keyword>
<protein>
    <submittedName>
        <fullName evidence="8">Protein hairy</fullName>
    </submittedName>
</protein>
<evidence type="ECO:0000256" key="1">
    <source>
        <dbReference type="ARBA" id="ARBA00004123"/>
    </source>
</evidence>
<evidence type="ECO:0000256" key="2">
    <source>
        <dbReference type="ARBA" id="ARBA00023015"/>
    </source>
</evidence>
<dbReference type="PROSITE" id="PS51054">
    <property type="entry name" value="ORANGE"/>
    <property type="match status" value="1"/>
</dbReference>
<dbReference type="GeneID" id="101847998"/>
<dbReference type="SUPFAM" id="SSF47459">
    <property type="entry name" value="HLH, helix-loop-helix DNA-binding domain"/>
    <property type="match status" value="1"/>
</dbReference>
<evidence type="ECO:0000259" key="5">
    <source>
        <dbReference type="PROSITE" id="PS50888"/>
    </source>
</evidence>
<evidence type="ECO:0000313" key="7">
    <source>
        <dbReference type="Proteomes" id="UP000694888"/>
    </source>
</evidence>
<dbReference type="PROSITE" id="PS50888">
    <property type="entry name" value="BHLH"/>
    <property type="match status" value="1"/>
</dbReference>
<dbReference type="InterPro" id="IPR003650">
    <property type="entry name" value="Orange_dom"/>
</dbReference>
<proteinExistence type="predicted"/>
<feature type="domain" description="BHLH" evidence="5">
    <location>
        <begin position="69"/>
        <end position="126"/>
    </location>
</feature>
<evidence type="ECO:0000256" key="4">
    <source>
        <dbReference type="ARBA" id="ARBA00023242"/>
    </source>
</evidence>
<gene>
    <name evidence="8" type="primary">LOC101847998</name>
</gene>
<keyword evidence="2" id="KW-0805">Transcription regulation</keyword>
<dbReference type="InterPro" id="IPR011598">
    <property type="entry name" value="bHLH_dom"/>
</dbReference>
<keyword evidence="4" id="KW-0539">Nucleus</keyword>
<dbReference type="Gene3D" id="6.10.250.980">
    <property type="match status" value="1"/>
</dbReference>
<accession>A0ABM0K6E2</accession>
<dbReference type="Gene3D" id="4.10.280.10">
    <property type="entry name" value="Helix-loop-helix DNA-binding domain"/>
    <property type="match status" value="1"/>
</dbReference>
<dbReference type="CDD" id="cd11410">
    <property type="entry name" value="bHLH_O_HES"/>
    <property type="match status" value="1"/>
</dbReference>